<dbReference type="EMBL" id="CP014518">
    <property type="protein sequence ID" value="AMM33296.1"/>
    <property type="molecule type" value="Genomic_DNA"/>
</dbReference>
<dbReference type="Gene3D" id="3.40.50.300">
    <property type="entry name" value="P-loop containing nucleotide triphosphate hydrolases"/>
    <property type="match status" value="1"/>
</dbReference>
<dbReference type="AlphaFoldDB" id="A0A127A2F7"/>
<evidence type="ECO:0000256" key="3">
    <source>
        <dbReference type="SAM" id="MobiDB-lite"/>
    </source>
</evidence>
<reference evidence="5 6" key="1">
    <citation type="submission" date="2016-02" db="EMBL/GenBank/DDBJ databases">
        <title>Complete genome of Sinomonas atrocyanea KCTC 3377.</title>
        <authorList>
            <person name="Kim K.M."/>
        </authorList>
    </citation>
    <scope>NUCLEOTIDE SEQUENCE [LARGE SCALE GENOMIC DNA]</scope>
    <source>
        <strain evidence="5 6">KCTC 3377</strain>
    </source>
</reference>
<evidence type="ECO:0000256" key="1">
    <source>
        <dbReference type="ARBA" id="ARBA00022741"/>
    </source>
</evidence>
<dbReference type="GO" id="GO:0051782">
    <property type="term" value="P:negative regulation of cell division"/>
    <property type="evidence" value="ECO:0007669"/>
    <property type="project" value="TreeGrafter"/>
</dbReference>
<dbReference type="InterPro" id="IPR027417">
    <property type="entry name" value="P-loop_NTPase"/>
</dbReference>
<accession>A0A127A2F7</accession>
<evidence type="ECO:0000259" key="4">
    <source>
        <dbReference type="Pfam" id="PF01656"/>
    </source>
</evidence>
<sequence length="442" mass="45225">MSIPVVTVGAGQAELVGSLERLHGPVTVVRRCSELAELVAACQTGLARAAVIAGATQEVTATLVDRLGAVGVALVGLTDDDAERVRLAGLGVLAASEAVPAQELARLIGQAVEAAAALGPGRPGSSFALAGAPPTFGADADADADAEDPEEGPEPGELGQIIAVWGPIGSPGRTTIAVNCAAELAADGRSVILVDADTYGSSVAAALGLLDDSAGLAQACRLADQGLLDRASLERVASPVVTGAGTLRVLTGLTRADRWPELRAAAFGSVLERCRELAEFVVVDPGFCLEADEELSFDTMAPRRNGAALRALELADRVLAVGSADSIGMPRLVRALADLEQAVPGAVPTVVFNRLRASAVGRFPERALRDAWERFGPGLPIAAMVPHDAEAADAALLAGQVLLEAAPESAMRHSIAELVCAPRQRNRRFAGLRAKAGSAAPR</sequence>
<dbReference type="Proteomes" id="UP000070134">
    <property type="component" value="Chromosome"/>
</dbReference>
<dbReference type="GO" id="GO:0009898">
    <property type="term" value="C:cytoplasmic side of plasma membrane"/>
    <property type="evidence" value="ECO:0007669"/>
    <property type="project" value="TreeGrafter"/>
</dbReference>
<proteinExistence type="predicted"/>
<dbReference type="PANTHER" id="PTHR43384:SF6">
    <property type="entry name" value="SEPTUM SITE-DETERMINING PROTEIN MIND HOMOLOG, CHLOROPLASTIC"/>
    <property type="match status" value="1"/>
</dbReference>
<dbReference type="InterPro" id="IPR050625">
    <property type="entry name" value="ParA/MinD_ATPase"/>
</dbReference>
<evidence type="ECO:0000313" key="6">
    <source>
        <dbReference type="Proteomes" id="UP000070134"/>
    </source>
</evidence>
<feature type="domain" description="CobQ/CobB/MinD/ParA nucleotide binding" evidence="4">
    <location>
        <begin position="162"/>
        <end position="395"/>
    </location>
</feature>
<dbReference type="GO" id="GO:0005829">
    <property type="term" value="C:cytosol"/>
    <property type="evidence" value="ECO:0007669"/>
    <property type="project" value="TreeGrafter"/>
</dbReference>
<dbReference type="InterPro" id="IPR002586">
    <property type="entry name" value="CobQ/CobB/MinD/ParA_Nub-bd_dom"/>
</dbReference>
<evidence type="ECO:0000256" key="2">
    <source>
        <dbReference type="ARBA" id="ARBA00022840"/>
    </source>
</evidence>
<dbReference type="SUPFAM" id="SSF52540">
    <property type="entry name" value="P-loop containing nucleoside triphosphate hydrolases"/>
    <property type="match status" value="1"/>
</dbReference>
<dbReference type="STRING" id="37927.SA2016_2630"/>
<protein>
    <submittedName>
        <fullName evidence="5">Chromosome partitioning protein</fullName>
    </submittedName>
</protein>
<keyword evidence="6" id="KW-1185">Reference proteome</keyword>
<feature type="region of interest" description="Disordered" evidence="3">
    <location>
        <begin position="138"/>
        <end position="157"/>
    </location>
</feature>
<dbReference type="KEGG" id="satk:SA2016_2630"/>
<gene>
    <name evidence="5" type="ORF">SA2016_2630</name>
</gene>
<organism evidence="5 6">
    <name type="scientific">Sinomonas atrocyanea</name>
    <dbReference type="NCBI Taxonomy" id="37927"/>
    <lineage>
        <taxon>Bacteria</taxon>
        <taxon>Bacillati</taxon>
        <taxon>Actinomycetota</taxon>
        <taxon>Actinomycetes</taxon>
        <taxon>Micrococcales</taxon>
        <taxon>Micrococcaceae</taxon>
        <taxon>Sinomonas</taxon>
    </lineage>
</organism>
<dbReference type="OrthoDB" id="3217709at2"/>
<evidence type="ECO:0000313" key="5">
    <source>
        <dbReference type="EMBL" id="AMM33296.1"/>
    </source>
</evidence>
<dbReference type="GO" id="GO:0005524">
    <property type="term" value="F:ATP binding"/>
    <property type="evidence" value="ECO:0007669"/>
    <property type="project" value="UniProtKB-KW"/>
</dbReference>
<feature type="compositionally biased region" description="Acidic residues" evidence="3">
    <location>
        <begin position="140"/>
        <end position="154"/>
    </location>
</feature>
<dbReference type="Pfam" id="PF01656">
    <property type="entry name" value="CbiA"/>
    <property type="match status" value="1"/>
</dbReference>
<dbReference type="GO" id="GO:0016887">
    <property type="term" value="F:ATP hydrolysis activity"/>
    <property type="evidence" value="ECO:0007669"/>
    <property type="project" value="TreeGrafter"/>
</dbReference>
<dbReference type="RefSeq" id="WP_066498773.1">
    <property type="nucleotide sequence ID" value="NZ_BJMO01000011.1"/>
</dbReference>
<dbReference type="PANTHER" id="PTHR43384">
    <property type="entry name" value="SEPTUM SITE-DETERMINING PROTEIN MIND HOMOLOG, CHLOROPLASTIC-RELATED"/>
    <property type="match status" value="1"/>
</dbReference>
<keyword evidence="1" id="KW-0547">Nucleotide-binding</keyword>
<keyword evidence="2" id="KW-0067">ATP-binding</keyword>
<dbReference type="PATRIC" id="fig|37927.3.peg.2705"/>
<name>A0A127A2F7_9MICC</name>